<evidence type="ECO:0000313" key="1">
    <source>
        <dbReference type="EnsemblPlants" id="Solyc01g058500.3.1"/>
    </source>
</evidence>
<sequence length="72" mass="7994">LDGIMAHPCYAAGRLKKHAQGQCPASDSRNKLNNIKSSGISLSPFSSLLYYTSQVISQSRTRVKLNMVFFPY</sequence>
<dbReference type="InParanoid" id="A0A3Q7EF45"/>
<proteinExistence type="predicted"/>
<keyword evidence="2" id="KW-1185">Reference proteome</keyword>
<evidence type="ECO:0000313" key="2">
    <source>
        <dbReference type="Proteomes" id="UP000004994"/>
    </source>
</evidence>
<organism evidence="1">
    <name type="scientific">Solanum lycopersicum</name>
    <name type="common">Tomato</name>
    <name type="synonym">Lycopersicon esculentum</name>
    <dbReference type="NCBI Taxonomy" id="4081"/>
    <lineage>
        <taxon>Eukaryota</taxon>
        <taxon>Viridiplantae</taxon>
        <taxon>Streptophyta</taxon>
        <taxon>Embryophyta</taxon>
        <taxon>Tracheophyta</taxon>
        <taxon>Spermatophyta</taxon>
        <taxon>Magnoliopsida</taxon>
        <taxon>eudicotyledons</taxon>
        <taxon>Gunneridae</taxon>
        <taxon>Pentapetalae</taxon>
        <taxon>asterids</taxon>
        <taxon>lamiids</taxon>
        <taxon>Solanales</taxon>
        <taxon>Solanaceae</taxon>
        <taxon>Solanoideae</taxon>
        <taxon>Solaneae</taxon>
        <taxon>Solanum</taxon>
        <taxon>Solanum subgen. Lycopersicon</taxon>
    </lineage>
</organism>
<dbReference type="EnsemblPlants" id="Solyc01g058500.3.1">
    <property type="protein sequence ID" value="Solyc01g058500.3.1"/>
    <property type="gene ID" value="Solyc01g058500.3"/>
</dbReference>
<dbReference type="AlphaFoldDB" id="A0A3Q7EF45"/>
<accession>A0A3Q7EF45</accession>
<reference evidence="1" key="1">
    <citation type="journal article" date="2012" name="Nature">
        <title>The tomato genome sequence provides insights into fleshy fruit evolution.</title>
        <authorList>
            <consortium name="Tomato Genome Consortium"/>
        </authorList>
    </citation>
    <scope>NUCLEOTIDE SEQUENCE [LARGE SCALE GENOMIC DNA]</scope>
    <source>
        <strain evidence="1">cv. Heinz 1706</strain>
    </source>
</reference>
<dbReference type="PaxDb" id="4081-Solyc01g058500.2.1"/>
<protein>
    <submittedName>
        <fullName evidence="1">Uncharacterized protein</fullName>
    </submittedName>
</protein>
<dbReference type="Gramene" id="Solyc01g058500.3.1">
    <property type="protein sequence ID" value="Solyc01g058500.3.1"/>
    <property type="gene ID" value="Solyc01g058500.3"/>
</dbReference>
<reference evidence="1" key="2">
    <citation type="submission" date="2019-01" db="UniProtKB">
        <authorList>
            <consortium name="EnsemblPlants"/>
        </authorList>
    </citation>
    <scope>IDENTIFICATION</scope>
    <source>
        <strain evidence="1">cv. Heinz 1706</strain>
    </source>
</reference>
<name>A0A3Q7EF45_SOLLC</name>
<dbReference type="Proteomes" id="UP000004994">
    <property type="component" value="Chromosome 1"/>
</dbReference>